<gene>
    <name evidence="6" type="primary">khpB</name>
    <name evidence="6" type="synonym">eloR</name>
    <name evidence="9" type="ORF">SAMN05660330_00255</name>
</gene>
<evidence type="ECO:0000256" key="3">
    <source>
        <dbReference type="ARBA" id="ARBA00022960"/>
    </source>
</evidence>
<dbReference type="PROSITE" id="PS51061">
    <property type="entry name" value="R3H"/>
    <property type="match status" value="1"/>
</dbReference>
<dbReference type="CDD" id="cd02414">
    <property type="entry name" value="KH-II_Jag"/>
    <property type="match status" value="1"/>
</dbReference>
<keyword evidence="3 6" id="KW-0133">Cell shape</keyword>
<dbReference type="SMART" id="SM01245">
    <property type="entry name" value="Jag_N"/>
    <property type="match status" value="1"/>
</dbReference>
<feature type="region of interest" description="Disordered" evidence="7">
    <location>
        <begin position="77"/>
        <end position="155"/>
    </location>
</feature>
<dbReference type="EMBL" id="FNJI01000002">
    <property type="protein sequence ID" value="SDO44992.1"/>
    <property type="molecule type" value="Genomic_DNA"/>
</dbReference>
<feature type="compositionally biased region" description="Basic residues" evidence="7">
    <location>
        <begin position="304"/>
        <end position="314"/>
    </location>
</feature>
<dbReference type="GO" id="GO:0009252">
    <property type="term" value="P:peptidoglycan biosynthetic process"/>
    <property type="evidence" value="ECO:0007669"/>
    <property type="project" value="UniProtKB-UniRule"/>
</dbReference>
<organism evidence="9 10">
    <name type="scientific">Desulforhopalus singaporensis</name>
    <dbReference type="NCBI Taxonomy" id="91360"/>
    <lineage>
        <taxon>Bacteria</taxon>
        <taxon>Pseudomonadati</taxon>
        <taxon>Thermodesulfobacteriota</taxon>
        <taxon>Desulfobulbia</taxon>
        <taxon>Desulfobulbales</taxon>
        <taxon>Desulfocapsaceae</taxon>
        <taxon>Desulforhopalus</taxon>
    </lineage>
</organism>
<comment type="similarity">
    <text evidence="6">Belongs to the KhpB RNA-binding protein family.</text>
</comment>
<comment type="subunit">
    <text evidence="6">Forms a complex with KhpA.</text>
</comment>
<evidence type="ECO:0000256" key="4">
    <source>
        <dbReference type="ARBA" id="ARBA00023186"/>
    </source>
</evidence>
<evidence type="ECO:0000256" key="5">
    <source>
        <dbReference type="ARBA" id="ARBA00023316"/>
    </source>
</evidence>
<dbReference type="InterPro" id="IPR038008">
    <property type="entry name" value="Jag_KH"/>
</dbReference>
<dbReference type="SMART" id="SM00393">
    <property type="entry name" value="R3H"/>
    <property type="match status" value="1"/>
</dbReference>
<dbReference type="InterPro" id="IPR032782">
    <property type="entry name" value="KhpB_N"/>
</dbReference>
<comment type="subcellular location">
    <subcellularLocation>
        <location evidence="6">Cytoplasm</location>
    </subcellularLocation>
</comment>
<feature type="domain" description="R3H" evidence="8">
    <location>
        <begin position="237"/>
        <end position="303"/>
    </location>
</feature>
<keyword evidence="4 6" id="KW-0143">Chaperone</keyword>
<comment type="caution">
    <text evidence="6">Lacks conserved residue(s) required for the propagation of feature annotation.</text>
</comment>
<comment type="function">
    <text evidence="6">A probable RNA chaperone. Forms a complex with KhpA which binds to cellular RNA and controls its expression. Plays a role in peptidoglycan (PG) homeostasis and cell length regulation.</text>
</comment>
<dbReference type="AlphaFoldDB" id="A0A1H0JN71"/>
<sequence>MSSNKKDFYGKEVTEAIRKACESLGVAQEKLDIEVIETGSTGIFGLIRKKAHIRVEVKADAEEDVEVIQVDEMIAANGGNGKKQGKSKTSGKKPPKADQEESQKQPPPARENTNGKPAEELTGKPPVPSPQRAADEQGGGEQEQQDSQPENEVSPEAVALVKQELLDLVRLMGFPSSVDIETKGLAVGCTLRGEFEEELAGMEGKVLDSLQYLLRKIIIRKVEEKVRISVDVGDFREKRLEELKVKAAELAVLAKEEGKTQVLPALNPSERRSIHMVLQEDKDIRSRSVGDGLFKKILIYTPGKRNRGPKKRAGSRAGQNKSNQKKK</sequence>
<keyword evidence="10" id="KW-1185">Reference proteome</keyword>
<dbReference type="RefSeq" id="WP_176761031.1">
    <property type="nucleotide sequence ID" value="NZ_FNJI01000002.1"/>
</dbReference>
<keyword evidence="2 6" id="KW-0694">RNA-binding</keyword>
<dbReference type="Gene3D" id="3.30.1370.50">
    <property type="entry name" value="R3H-like domain"/>
    <property type="match status" value="1"/>
</dbReference>
<dbReference type="GO" id="GO:0071555">
    <property type="term" value="P:cell wall organization"/>
    <property type="evidence" value="ECO:0007669"/>
    <property type="project" value="UniProtKB-KW"/>
</dbReference>
<dbReference type="InterPro" id="IPR015946">
    <property type="entry name" value="KH_dom-like_a/b"/>
</dbReference>
<evidence type="ECO:0000313" key="9">
    <source>
        <dbReference type="EMBL" id="SDO44992.1"/>
    </source>
</evidence>
<keyword evidence="1 6" id="KW-0963">Cytoplasm</keyword>
<dbReference type="InterPro" id="IPR039247">
    <property type="entry name" value="KhpB"/>
</dbReference>
<dbReference type="Pfam" id="PF01424">
    <property type="entry name" value="R3H"/>
    <property type="match status" value="1"/>
</dbReference>
<proteinExistence type="inferred from homology"/>
<dbReference type="InterPro" id="IPR001374">
    <property type="entry name" value="R3H_dom"/>
</dbReference>
<accession>A0A1H0JN71</accession>
<dbReference type="GO" id="GO:0003723">
    <property type="term" value="F:RNA binding"/>
    <property type="evidence" value="ECO:0007669"/>
    <property type="project" value="UniProtKB-UniRule"/>
</dbReference>
<evidence type="ECO:0000313" key="10">
    <source>
        <dbReference type="Proteomes" id="UP000199073"/>
    </source>
</evidence>
<dbReference type="Pfam" id="PF14804">
    <property type="entry name" value="Jag_N"/>
    <property type="match status" value="1"/>
</dbReference>
<evidence type="ECO:0000256" key="2">
    <source>
        <dbReference type="ARBA" id="ARBA00022884"/>
    </source>
</evidence>
<dbReference type="CDD" id="cd02644">
    <property type="entry name" value="R3H_jag"/>
    <property type="match status" value="1"/>
</dbReference>
<dbReference type="InterPro" id="IPR036867">
    <property type="entry name" value="R3H_dom_sf"/>
</dbReference>
<dbReference type="Gene3D" id="3.30.300.20">
    <property type="match status" value="1"/>
</dbReference>
<reference evidence="9 10" key="1">
    <citation type="submission" date="2016-10" db="EMBL/GenBank/DDBJ databases">
        <authorList>
            <person name="de Groot N.N."/>
        </authorList>
    </citation>
    <scope>NUCLEOTIDE SEQUENCE [LARGE SCALE GENOMIC DNA]</scope>
    <source>
        <strain evidence="9 10">DSM 12130</strain>
    </source>
</reference>
<dbReference type="STRING" id="91360.SAMN05660330_00255"/>
<evidence type="ECO:0000256" key="7">
    <source>
        <dbReference type="SAM" id="MobiDB-lite"/>
    </source>
</evidence>
<dbReference type="HAMAP" id="MF_00867">
    <property type="entry name" value="KhpB"/>
    <property type="match status" value="1"/>
</dbReference>
<keyword evidence="5 6" id="KW-0961">Cell wall biogenesis/degradation</keyword>
<evidence type="ECO:0000256" key="1">
    <source>
        <dbReference type="ARBA" id="ARBA00022490"/>
    </source>
</evidence>
<dbReference type="InterPro" id="IPR038247">
    <property type="entry name" value="Jag_N_dom_sf"/>
</dbReference>
<dbReference type="PANTHER" id="PTHR35800">
    <property type="entry name" value="PROTEIN JAG"/>
    <property type="match status" value="1"/>
</dbReference>
<dbReference type="Gene3D" id="3.30.30.80">
    <property type="entry name" value="probable RNA-binding protein from clostridium symbiosum atcc 14940"/>
    <property type="match status" value="1"/>
</dbReference>
<dbReference type="InterPro" id="IPR034079">
    <property type="entry name" value="R3H_KhpB"/>
</dbReference>
<dbReference type="Proteomes" id="UP000199073">
    <property type="component" value="Unassembled WGS sequence"/>
</dbReference>
<feature type="region of interest" description="Disordered" evidence="7">
    <location>
        <begin position="301"/>
        <end position="327"/>
    </location>
</feature>
<protein>
    <recommendedName>
        <fullName evidence="6">RNA-binding protein KhpB</fullName>
    </recommendedName>
    <alternativeName>
        <fullName evidence="6">RNA-binding protein EloR</fullName>
    </alternativeName>
</protein>
<evidence type="ECO:0000259" key="8">
    <source>
        <dbReference type="PROSITE" id="PS51061"/>
    </source>
</evidence>
<dbReference type="GO" id="GO:0008360">
    <property type="term" value="P:regulation of cell shape"/>
    <property type="evidence" value="ECO:0007669"/>
    <property type="project" value="UniProtKB-KW"/>
</dbReference>
<dbReference type="GO" id="GO:0005737">
    <property type="term" value="C:cytoplasm"/>
    <property type="evidence" value="ECO:0007669"/>
    <property type="project" value="UniProtKB-SubCell"/>
</dbReference>
<comment type="domain">
    <text evidence="6">Has an N-terminal Jag-N domain and 2 RNA-binding domains (KH and R3H).</text>
</comment>
<feature type="compositionally biased region" description="Polar residues" evidence="7">
    <location>
        <begin position="317"/>
        <end position="327"/>
    </location>
</feature>
<feature type="compositionally biased region" description="Basic residues" evidence="7">
    <location>
        <begin position="83"/>
        <end position="94"/>
    </location>
</feature>
<evidence type="ECO:0000256" key="6">
    <source>
        <dbReference type="HAMAP-Rule" id="MF_00867"/>
    </source>
</evidence>
<name>A0A1H0JN71_9BACT</name>
<dbReference type="PANTHER" id="PTHR35800:SF1">
    <property type="entry name" value="RNA-BINDING PROTEIN KHPB"/>
    <property type="match status" value="1"/>
</dbReference>